<name>A0AA48HQM4_9ALTE</name>
<evidence type="ECO:0000259" key="8">
    <source>
        <dbReference type="PROSITE" id="PS50072"/>
    </source>
</evidence>
<dbReference type="PROSITE" id="PS50072">
    <property type="entry name" value="CSA_PPIASE_2"/>
    <property type="match status" value="1"/>
</dbReference>
<dbReference type="PANTHER" id="PTHR43246">
    <property type="entry name" value="PEPTIDYL-PROLYL CIS-TRANS ISOMERASE CYP38, CHLOROPLASTIC"/>
    <property type="match status" value="1"/>
</dbReference>
<dbReference type="Proteomes" id="UP001333710">
    <property type="component" value="Chromosome"/>
</dbReference>
<comment type="subcellular location">
    <subcellularLocation>
        <location evidence="2">Cytoplasm</location>
    </subcellularLocation>
</comment>
<dbReference type="InterPro" id="IPR024936">
    <property type="entry name" value="Cyclophilin-type_PPIase"/>
</dbReference>
<protein>
    <recommendedName>
        <fullName evidence="7">Peptidyl-prolyl cis-trans isomerase</fullName>
        <shortName evidence="7">PPIase</shortName>
        <ecNumber evidence="7">5.2.1.8</ecNumber>
    </recommendedName>
</protein>
<evidence type="ECO:0000256" key="2">
    <source>
        <dbReference type="ARBA" id="ARBA00004496"/>
    </source>
</evidence>
<evidence type="ECO:0000256" key="1">
    <source>
        <dbReference type="ARBA" id="ARBA00002388"/>
    </source>
</evidence>
<dbReference type="PRINTS" id="PR00153">
    <property type="entry name" value="CSAPPISMRASE"/>
</dbReference>
<comment type="similarity">
    <text evidence="3 7">Belongs to the cyclophilin-type PPIase family.</text>
</comment>
<comment type="function">
    <text evidence="1 7">PPIases accelerate the folding of proteins. It catalyzes the cis-trans isomerization of proline imidic peptide bonds in oligopeptides.</text>
</comment>
<organism evidence="9 10">
    <name type="scientific">Planctobacterium marinum</name>
    <dbReference type="NCBI Taxonomy" id="1631968"/>
    <lineage>
        <taxon>Bacteria</taxon>
        <taxon>Pseudomonadati</taxon>
        <taxon>Pseudomonadota</taxon>
        <taxon>Gammaproteobacteria</taxon>
        <taxon>Alteromonadales</taxon>
        <taxon>Alteromonadaceae</taxon>
        <taxon>Planctobacterium</taxon>
    </lineage>
</organism>
<gene>
    <name evidence="9" type="ORF">MACH26_17150</name>
</gene>
<dbReference type="InterPro" id="IPR002130">
    <property type="entry name" value="Cyclophilin-type_PPIase_dom"/>
</dbReference>
<dbReference type="EC" id="5.2.1.8" evidence="7"/>
<evidence type="ECO:0000313" key="9">
    <source>
        <dbReference type="EMBL" id="BDX06194.1"/>
    </source>
</evidence>
<keyword evidence="10" id="KW-1185">Reference proteome</keyword>
<reference evidence="9" key="1">
    <citation type="submission" date="2023-01" db="EMBL/GenBank/DDBJ databases">
        <title>Complete genome sequence of Planctobacterium marinum strain Dej080120_11.</title>
        <authorList>
            <person name="Ueki S."/>
            <person name="Maruyama F."/>
        </authorList>
    </citation>
    <scope>NUCLEOTIDE SEQUENCE</scope>
    <source>
        <strain evidence="9">Dej080120_11</strain>
    </source>
</reference>
<dbReference type="Gene3D" id="2.40.100.10">
    <property type="entry name" value="Cyclophilin-like"/>
    <property type="match status" value="1"/>
</dbReference>
<dbReference type="AlphaFoldDB" id="A0AA48HQM4"/>
<dbReference type="PROSITE" id="PS00170">
    <property type="entry name" value="CSA_PPIASE_1"/>
    <property type="match status" value="1"/>
</dbReference>
<dbReference type="KEGG" id="pmaw:MACH26_17150"/>
<dbReference type="Pfam" id="PF00160">
    <property type="entry name" value="Pro_isomerase"/>
    <property type="match status" value="1"/>
</dbReference>
<evidence type="ECO:0000313" key="10">
    <source>
        <dbReference type="Proteomes" id="UP001333710"/>
    </source>
</evidence>
<dbReference type="FunFam" id="2.40.100.10:FF:000004">
    <property type="entry name" value="Peptidyl-prolyl cis-trans isomerase"/>
    <property type="match status" value="1"/>
</dbReference>
<keyword evidence="4" id="KW-0963">Cytoplasm</keyword>
<dbReference type="RefSeq" id="WP_338292226.1">
    <property type="nucleotide sequence ID" value="NZ_AP027272.1"/>
</dbReference>
<dbReference type="GO" id="GO:0006457">
    <property type="term" value="P:protein folding"/>
    <property type="evidence" value="ECO:0007669"/>
    <property type="project" value="InterPro"/>
</dbReference>
<keyword evidence="6 7" id="KW-0413">Isomerase</keyword>
<dbReference type="GO" id="GO:0003755">
    <property type="term" value="F:peptidyl-prolyl cis-trans isomerase activity"/>
    <property type="evidence" value="ECO:0007669"/>
    <property type="project" value="UniProtKB-UniRule"/>
</dbReference>
<evidence type="ECO:0000256" key="3">
    <source>
        <dbReference type="ARBA" id="ARBA00007365"/>
    </source>
</evidence>
<evidence type="ECO:0000256" key="7">
    <source>
        <dbReference type="RuleBase" id="RU363019"/>
    </source>
</evidence>
<dbReference type="InterPro" id="IPR029000">
    <property type="entry name" value="Cyclophilin-like_dom_sf"/>
</dbReference>
<dbReference type="EMBL" id="AP027272">
    <property type="protein sequence ID" value="BDX06194.1"/>
    <property type="molecule type" value="Genomic_DNA"/>
</dbReference>
<dbReference type="PIRSF" id="PIRSF001467">
    <property type="entry name" value="Peptidylpro_ismrse"/>
    <property type="match status" value="1"/>
</dbReference>
<accession>A0AA48HQM4</accession>
<dbReference type="GO" id="GO:0005737">
    <property type="term" value="C:cytoplasm"/>
    <property type="evidence" value="ECO:0007669"/>
    <property type="project" value="UniProtKB-SubCell"/>
</dbReference>
<evidence type="ECO:0000256" key="4">
    <source>
        <dbReference type="ARBA" id="ARBA00022490"/>
    </source>
</evidence>
<comment type="catalytic activity">
    <reaction evidence="7">
        <text>[protein]-peptidylproline (omega=180) = [protein]-peptidylproline (omega=0)</text>
        <dbReference type="Rhea" id="RHEA:16237"/>
        <dbReference type="Rhea" id="RHEA-COMP:10747"/>
        <dbReference type="Rhea" id="RHEA-COMP:10748"/>
        <dbReference type="ChEBI" id="CHEBI:83833"/>
        <dbReference type="ChEBI" id="CHEBI:83834"/>
        <dbReference type="EC" id="5.2.1.8"/>
    </reaction>
</comment>
<evidence type="ECO:0000256" key="6">
    <source>
        <dbReference type="ARBA" id="ARBA00023235"/>
    </source>
</evidence>
<dbReference type="InterPro" id="IPR044665">
    <property type="entry name" value="E_coli_cyclophilin_A-like"/>
</dbReference>
<proteinExistence type="inferred from homology"/>
<sequence>MVSLHTNFGVIKIKLDEEKAPNTSANFLSYVNDGFYDNTIFHRVINNFMIQGGGMEPGMGEKTTKEPIQNEANNGLSNKKGSIAMARTMDPHSATAQFFINVADNDFLNFKSESRDGWGYCVFGEVVEGMDVVEKIKNVETGSHGFHQDVPLEEVIIEKAVAE</sequence>
<keyword evidence="5 7" id="KW-0697">Rotamase</keyword>
<dbReference type="InterPro" id="IPR020892">
    <property type="entry name" value="Cyclophilin-type_PPIase_CS"/>
</dbReference>
<dbReference type="CDD" id="cd01920">
    <property type="entry name" value="cyclophilin_EcCYP_like"/>
    <property type="match status" value="1"/>
</dbReference>
<feature type="domain" description="PPIase cyclophilin-type" evidence="8">
    <location>
        <begin position="1"/>
        <end position="162"/>
    </location>
</feature>
<evidence type="ECO:0000256" key="5">
    <source>
        <dbReference type="ARBA" id="ARBA00023110"/>
    </source>
</evidence>
<dbReference type="SUPFAM" id="SSF50891">
    <property type="entry name" value="Cyclophilin-like"/>
    <property type="match status" value="1"/>
</dbReference>